<feature type="non-terminal residue" evidence="3">
    <location>
        <position position="562"/>
    </location>
</feature>
<gene>
    <name evidence="3" type="ORF">ACJMK2_029672</name>
</gene>
<evidence type="ECO:0000256" key="1">
    <source>
        <dbReference type="SAM" id="MobiDB-lite"/>
    </source>
</evidence>
<dbReference type="Pfam" id="PF00350">
    <property type="entry name" value="Dynamin_N"/>
    <property type="match status" value="1"/>
</dbReference>
<feature type="region of interest" description="Disordered" evidence="1">
    <location>
        <begin position="75"/>
        <end position="110"/>
    </location>
</feature>
<reference evidence="3 4" key="1">
    <citation type="submission" date="2024-11" db="EMBL/GenBank/DDBJ databases">
        <title>Chromosome-level genome assembly of the freshwater bivalve Anodonta woodiana.</title>
        <authorList>
            <person name="Chen X."/>
        </authorList>
    </citation>
    <scope>NUCLEOTIDE SEQUENCE [LARGE SCALE GENOMIC DNA]</scope>
    <source>
        <strain evidence="3">MN2024</strain>
        <tissue evidence="3">Gills</tissue>
    </source>
</reference>
<keyword evidence="4" id="KW-1185">Reference proteome</keyword>
<dbReference type="AlphaFoldDB" id="A0ABD3XES3"/>
<dbReference type="SUPFAM" id="SSF52540">
    <property type="entry name" value="P-loop containing nucleoside triphosphate hydrolases"/>
    <property type="match status" value="1"/>
</dbReference>
<dbReference type="PANTHER" id="PTHR26392">
    <property type="entry name" value="MITOGEN-ACTIVATED PROTEIN KINASE KINASE KINASE 7-RELATED"/>
    <property type="match status" value="1"/>
</dbReference>
<dbReference type="PANTHER" id="PTHR26392:SF92">
    <property type="entry name" value="PROTEIN KINASE DOMAIN-CONTAINING PROTEIN"/>
    <property type="match status" value="1"/>
</dbReference>
<name>A0ABD3XES3_SINWO</name>
<sequence>MRGPAARKFNTSVLGIVIGIYYSWKKMQNKDNKDDTDENVPSQPKVKQIVAMFDGIRKKAPGQTDLDREDNIRKYAESSPNKVNTNNTTVDQDTDDMPTQVKGKGGLWNEPCLASDNEKELGSDVIEEGSETTNTDVIRSNGTVIDGMSYAEIAKLIESLNMNVTSMEEDKEKLKRRLFRGPRIHTYSQQIKGVFNTKLRKYKELTQKMLELCSSLIATVHNESFMKTMSEVTNKMFPDYETKLESINTMLRNMSDEFEIVVTGETSSGKSTFLNVLIGDRILPSHHLHTTASLCRLHNSENKRLNCSVNDVTVDKISMNADSSELRRELESITKKLLSGDGDEEPLKVIDIYWPISSLHENIVLVDTPGIGERDVLTKQVVEFVPKCAGYIFVVDSSRAGGVQDYGIRQLIEAIAVSASNEDHMNGLSNALFVCNKWDLVPKQDREAVLKDTKRKISKYCGQLEEWQIVQFNADLDLKLQEWKASPTDSFKTLLESLDTLMIRAIETRLRDKYRWLGNFLRAVNGLVTMRITAAELSMEKAQLEMKTARTYLDNVTKKLKK</sequence>
<organism evidence="3 4">
    <name type="scientific">Sinanodonta woodiana</name>
    <name type="common">Chinese pond mussel</name>
    <name type="synonym">Anodonta woodiana</name>
    <dbReference type="NCBI Taxonomy" id="1069815"/>
    <lineage>
        <taxon>Eukaryota</taxon>
        <taxon>Metazoa</taxon>
        <taxon>Spiralia</taxon>
        <taxon>Lophotrochozoa</taxon>
        <taxon>Mollusca</taxon>
        <taxon>Bivalvia</taxon>
        <taxon>Autobranchia</taxon>
        <taxon>Heteroconchia</taxon>
        <taxon>Palaeoheterodonta</taxon>
        <taxon>Unionida</taxon>
        <taxon>Unionoidea</taxon>
        <taxon>Unionidae</taxon>
        <taxon>Unioninae</taxon>
        <taxon>Sinanodonta</taxon>
    </lineage>
</organism>
<evidence type="ECO:0000313" key="3">
    <source>
        <dbReference type="EMBL" id="KAL3883405.1"/>
    </source>
</evidence>
<dbReference type="EMBL" id="JBJQND010000003">
    <property type="protein sequence ID" value="KAL3883405.1"/>
    <property type="molecule type" value="Genomic_DNA"/>
</dbReference>
<protein>
    <recommendedName>
        <fullName evidence="2">Dynamin N-terminal domain-containing protein</fullName>
    </recommendedName>
</protein>
<proteinExistence type="predicted"/>
<comment type="caution">
    <text evidence="3">The sequence shown here is derived from an EMBL/GenBank/DDBJ whole genome shotgun (WGS) entry which is preliminary data.</text>
</comment>
<accession>A0ABD3XES3</accession>
<evidence type="ECO:0000259" key="2">
    <source>
        <dbReference type="Pfam" id="PF00350"/>
    </source>
</evidence>
<dbReference type="InterPro" id="IPR045063">
    <property type="entry name" value="Dynamin_N"/>
</dbReference>
<feature type="domain" description="Dynamin N-terminal" evidence="2">
    <location>
        <begin position="260"/>
        <end position="399"/>
    </location>
</feature>
<evidence type="ECO:0000313" key="4">
    <source>
        <dbReference type="Proteomes" id="UP001634394"/>
    </source>
</evidence>
<dbReference type="Proteomes" id="UP001634394">
    <property type="component" value="Unassembled WGS sequence"/>
</dbReference>
<feature type="compositionally biased region" description="Low complexity" evidence="1">
    <location>
        <begin position="81"/>
        <end position="91"/>
    </location>
</feature>
<dbReference type="Gene3D" id="3.40.50.300">
    <property type="entry name" value="P-loop containing nucleotide triphosphate hydrolases"/>
    <property type="match status" value="1"/>
</dbReference>
<dbReference type="InterPro" id="IPR027417">
    <property type="entry name" value="P-loop_NTPase"/>
</dbReference>